<proteinExistence type="predicted"/>
<dbReference type="Proteomes" id="UP000550401">
    <property type="component" value="Unassembled WGS sequence"/>
</dbReference>
<evidence type="ECO:0008006" key="4">
    <source>
        <dbReference type="Google" id="ProtNLM"/>
    </source>
</evidence>
<dbReference type="EMBL" id="JACGXL010000002">
    <property type="protein sequence ID" value="MBA8887561.1"/>
    <property type="molecule type" value="Genomic_DNA"/>
</dbReference>
<dbReference type="RefSeq" id="WP_182530620.1">
    <property type="nucleotide sequence ID" value="NZ_JACGXL010000002.1"/>
</dbReference>
<sequence>MHLPSLCCATACALSCGHAAAQTCASPSAITSNTPIAFDTCQGESSLALACGVVPLAGPATIVRLDLPYPEGRVSIQSMDANYAPTAFLFHARCADDAPCSAAAWSGPGTAGTIDLSPLDSGAYFLVVAADANAPGASCGQIVVTADVTPAQQALVEEGIFHSGSAPLWEP</sequence>
<reference evidence="2 3" key="1">
    <citation type="submission" date="2020-07" db="EMBL/GenBank/DDBJ databases">
        <title>Genomic Encyclopedia of Type Strains, Phase IV (KMG-V): Genome sequencing to study the core and pangenomes of soil and plant-associated prokaryotes.</title>
        <authorList>
            <person name="Whitman W."/>
        </authorList>
    </citation>
    <scope>NUCLEOTIDE SEQUENCE [LARGE SCALE GENOMIC DNA]</scope>
    <source>
        <strain evidence="2 3">RH2WT43</strain>
    </source>
</reference>
<evidence type="ECO:0000313" key="2">
    <source>
        <dbReference type="EMBL" id="MBA8887561.1"/>
    </source>
</evidence>
<comment type="caution">
    <text evidence="2">The sequence shown here is derived from an EMBL/GenBank/DDBJ whole genome shotgun (WGS) entry which is preliminary data.</text>
</comment>
<feature type="signal peptide" evidence="1">
    <location>
        <begin position="1"/>
        <end position="21"/>
    </location>
</feature>
<evidence type="ECO:0000256" key="1">
    <source>
        <dbReference type="SAM" id="SignalP"/>
    </source>
</evidence>
<gene>
    <name evidence="2" type="ORF">FHW12_001775</name>
</gene>
<accession>A0A839F5V5</accession>
<name>A0A839F5V5_9GAMM</name>
<keyword evidence="1" id="KW-0732">Signal</keyword>
<feature type="chain" id="PRO_5032800266" description="Secreted protein" evidence="1">
    <location>
        <begin position="22"/>
        <end position="171"/>
    </location>
</feature>
<dbReference type="AlphaFoldDB" id="A0A839F5V5"/>
<protein>
    <recommendedName>
        <fullName evidence="4">Secreted protein</fullName>
    </recommendedName>
</protein>
<organism evidence="2 3">
    <name type="scientific">Dokdonella fugitiva</name>
    <dbReference type="NCBI Taxonomy" id="328517"/>
    <lineage>
        <taxon>Bacteria</taxon>
        <taxon>Pseudomonadati</taxon>
        <taxon>Pseudomonadota</taxon>
        <taxon>Gammaproteobacteria</taxon>
        <taxon>Lysobacterales</taxon>
        <taxon>Rhodanobacteraceae</taxon>
        <taxon>Dokdonella</taxon>
    </lineage>
</organism>
<evidence type="ECO:0000313" key="3">
    <source>
        <dbReference type="Proteomes" id="UP000550401"/>
    </source>
</evidence>
<keyword evidence="3" id="KW-1185">Reference proteome</keyword>